<name>A0A9D9DN51_9BACT</name>
<dbReference type="AlphaFoldDB" id="A0A9D9DN51"/>
<dbReference type="Proteomes" id="UP000823635">
    <property type="component" value="Unassembled WGS sequence"/>
</dbReference>
<protein>
    <submittedName>
        <fullName evidence="2">Uncharacterized protein</fullName>
    </submittedName>
</protein>
<feature type="signal peptide" evidence="1">
    <location>
        <begin position="1"/>
        <end position="23"/>
    </location>
</feature>
<evidence type="ECO:0000256" key="1">
    <source>
        <dbReference type="SAM" id="SignalP"/>
    </source>
</evidence>
<reference evidence="2" key="2">
    <citation type="journal article" date="2021" name="PeerJ">
        <title>Extensive microbial diversity within the chicken gut microbiome revealed by metagenomics and culture.</title>
        <authorList>
            <person name="Gilroy R."/>
            <person name="Ravi A."/>
            <person name="Getino M."/>
            <person name="Pursley I."/>
            <person name="Horton D.L."/>
            <person name="Alikhan N.F."/>
            <person name="Baker D."/>
            <person name="Gharbi K."/>
            <person name="Hall N."/>
            <person name="Watson M."/>
            <person name="Adriaenssens E.M."/>
            <person name="Foster-Nyarko E."/>
            <person name="Jarju S."/>
            <person name="Secka A."/>
            <person name="Antonio M."/>
            <person name="Oren A."/>
            <person name="Chaudhuri R.R."/>
            <person name="La Ragione R."/>
            <person name="Hildebrand F."/>
            <person name="Pallen M.J."/>
        </authorList>
    </citation>
    <scope>NUCLEOTIDE SEQUENCE</scope>
    <source>
        <strain evidence="2">15467</strain>
    </source>
</reference>
<feature type="chain" id="PRO_5039435034" evidence="1">
    <location>
        <begin position="24"/>
        <end position="134"/>
    </location>
</feature>
<organism evidence="2 3">
    <name type="scientific">Candidatus Egerieousia excrementavium</name>
    <dbReference type="NCBI Taxonomy" id="2840778"/>
    <lineage>
        <taxon>Bacteria</taxon>
        <taxon>Pseudomonadati</taxon>
        <taxon>Bacteroidota</taxon>
        <taxon>Bacteroidia</taxon>
        <taxon>Bacteroidales</taxon>
        <taxon>Candidatus Egerieousia</taxon>
    </lineage>
</organism>
<comment type="caution">
    <text evidence="2">The sequence shown here is derived from an EMBL/GenBank/DDBJ whole genome shotgun (WGS) entry which is preliminary data.</text>
</comment>
<reference evidence="2" key="1">
    <citation type="submission" date="2020-10" db="EMBL/GenBank/DDBJ databases">
        <authorList>
            <person name="Gilroy R."/>
        </authorList>
    </citation>
    <scope>NUCLEOTIDE SEQUENCE</scope>
    <source>
        <strain evidence="2">15467</strain>
    </source>
</reference>
<evidence type="ECO:0000313" key="2">
    <source>
        <dbReference type="EMBL" id="MBO8429160.1"/>
    </source>
</evidence>
<sequence length="134" mass="15112">MKSYTNILALVTLFLLAGVQKGAGEENVCRYTMEISYPRGEISGLCIIRKSEDGGALSVINQFGIKAFDAAYDSRRERIRLSNVIGPLDRCRIKRIIAKDLRPLFQNADTAAIVIENKRFGIKYKFVPLRDVEQ</sequence>
<gene>
    <name evidence="2" type="ORF">IAC68_04420</name>
</gene>
<accession>A0A9D9DN51</accession>
<keyword evidence="1" id="KW-0732">Signal</keyword>
<evidence type="ECO:0000313" key="3">
    <source>
        <dbReference type="Proteomes" id="UP000823635"/>
    </source>
</evidence>
<dbReference type="EMBL" id="JADINB010000098">
    <property type="protein sequence ID" value="MBO8429160.1"/>
    <property type="molecule type" value="Genomic_DNA"/>
</dbReference>
<proteinExistence type="predicted"/>